<feature type="non-terminal residue" evidence="2">
    <location>
        <position position="422"/>
    </location>
</feature>
<sequence length="422" mass="48885">DNASSRRMRKRELDRRCQRMARERTKNRIAYLEGLVEDFRNRDSSGQVATLMNQLSDMSKERDLLAKTLQSIQNSIQTHRNLFEDVNQPGGDGSDSVAKKLSRSPERVVNGIDTSIPDVNSDMEDTVSNAASPPMVLPRVIEIPSLKPEQSVSGHSSSIQPTTPPSLPLDPIDSIPDYGYLDEDPIVPQTSEDCDCKPKKSFLGSKPTINMWRYANQVLTRPAPLSREINELEDSAADDMPVRALIEGWDSVKKRYGGRLPPSWQKLRRIDEVIFGTCNIRERLAMMRIMHSLMRYHTDMTDERRAKVPAWYMQRPSQTIAHSYAIDYFAWPGLRERFVFYQHRYCGNLFWKLFCSSLRILWPFEFRDCYTRNLQTGQYHISPQFDERIGDINAWTMESDIYKRWPEFYSDIPAFNHIPSCV</sequence>
<dbReference type="PANTHER" id="PTHR37012:SF7">
    <property type="entry name" value="B-ZIP TRANSCRIPTION FACTOR (EUROFUNG)-RELATED"/>
    <property type="match status" value="1"/>
</dbReference>
<feature type="region of interest" description="Disordered" evidence="1">
    <location>
        <begin position="147"/>
        <end position="169"/>
    </location>
</feature>
<name>A0A9P4NEA1_9PEZI</name>
<dbReference type="InterPro" id="IPR021833">
    <property type="entry name" value="DUF3425"/>
</dbReference>
<feature type="non-terminal residue" evidence="2">
    <location>
        <position position="1"/>
    </location>
</feature>
<reference evidence="2" key="1">
    <citation type="journal article" date="2020" name="Stud. Mycol.">
        <title>101 Dothideomycetes genomes: a test case for predicting lifestyles and emergence of pathogens.</title>
        <authorList>
            <person name="Haridas S."/>
            <person name="Albert R."/>
            <person name="Binder M."/>
            <person name="Bloem J."/>
            <person name="Labutti K."/>
            <person name="Salamov A."/>
            <person name="Andreopoulos B."/>
            <person name="Baker S."/>
            <person name="Barry K."/>
            <person name="Bills G."/>
            <person name="Bluhm B."/>
            <person name="Cannon C."/>
            <person name="Castanera R."/>
            <person name="Culley D."/>
            <person name="Daum C."/>
            <person name="Ezra D."/>
            <person name="Gonzalez J."/>
            <person name="Henrissat B."/>
            <person name="Kuo A."/>
            <person name="Liang C."/>
            <person name="Lipzen A."/>
            <person name="Lutzoni F."/>
            <person name="Magnuson J."/>
            <person name="Mondo S."/>
            <person name="Nolan M."/>
            <person name="Ohm R."/>
            <person name="Pangilinan J."/>
            <person name="Park H.-J."/>
            <person name="Ramirez L."/>
            <person name="Alfaro M."/>
            <person name="Sun H."/>
            <person name="Tritt A."/>
            <person name="Yoshinaga Y."/>
            <person name="Zwiers L.-H."/>
            <person name="Turgeon B."/>
            <person name="Goodwin S."/>
            <person name="Spatafora J."/>
            <person name="Crous P."/>
            <person name="Grigoriev I."/>
        </authorList>
    </citation>
    <scope>NUCLEOTIDE SEQUENCE</scope>
    <source>
        <strain evidence="2">CBS 130266</strain>
    </source>
</reference>
<dbReference type="OrthoDB" id="5086080at2759"/>
<dbReference type="Pfam" id="PF11905">
    <property type="entry name" value="DUF3425"/>
    <property type="match status" value="1"/>
</dbReference>
<evidence type="ECO:0000313" key="2">
    <source>
        <dbReference type="EMBL" id="KAF2416420.1"/>
    </source>
</evidence>
<protein>
    <recommendedName>
        <fullName evidence="4">BZIP transcription factor</fullName>
    </recommendedName>
</protein>
<organism evidence="2 3">
    <name type="scientific">Tothia fuscella</name>
    <dbReference type="NCBI Taxonomy" id="1048955"/>
    <lineage>
        <taxon>Eukaryota</taxon>
        <taxon>Fungi</taxon>
        <taxon>Dikarya</taxon>
        <taxon>Ascomycota</taxon>
        <taxon>Pezizomycotina</taxon>
        <taxon>Dothideomycetes</taxon>
        <taxon>Pleosporomycetidae</taxon>
        <taxon>Venturiales</taxon>
        <taxon>Cylindrosympodiaceae</taxon>
        <taxon>Tothia</taxon>
    </lineage>
</organism>
<gene>
    <name evidence="2" type="ORF">EJ08DRAFT_576436</name>
</gene>
<dbReference type="AlphaFoldDB" id="A0A9P4NEA1"/>
<dbReference type="Proteomes" id="UP000800235">
    <property type="component" value="Unassembled WGS sequence"/>
</dbReference>
<evidence type="ECO:0008006" key="4">
    <source>
        <dbReference type="Google" id="ProtNLM"/>
    </source>
</evidence>
<feature type="region of interest" description="Disordered" evidence="1">
    <location>
        <begin position="85"/>
        <end position="105"/>
    </location>
</feature>
<feature type="compositionally biased region" description="Polar residues" evidence="1">
    <location>
        <begin position="148"/>
        <end position="161"/>
    </location>
</feature>
<dbReference type="PANTHER" id="PTHR37012">
    <property type="entry name" value="B-ZIP TRANSCRIPTION FACTOR (EUROFUNG)-RELATED"/>
    <property type="match status" value="1"/>
</dbReference>
<comment type="caution">
    <text evidence="2">The sequence shown here is derived from an EMBL/GenBank/DDBJ whole genome shotgun (WGS) entry which is preliminary data.</text>
</comment>
<evidence type="ECO:0000313" key="3">
    <source>
        <dbReference type="Proteomes" id="UP000800235"/>
    </source>
</evidence>
<keyword evidence="3" id="KW-1185">Reference proteome</keyword>
<evidence type="ECO:0000256" key="1">
    <source>
        <dbReference type="SAM" id="MobiDB-lite"/>
    </source>
</evidence>
<accession>A0A9P4NEA1</accession>
<dbReference type="EMBL" id="MU007159">
    <property type="protein sequence ID" value="KAF2416420.1"/>
    <property type="molecule type" value="Genomic_DNA"/>
</dbReference>
<dbReference type="CDD" id="cd14688">
    <property type="entry name" value="bZIP_YAP"/>
    <property type="match status" value="1"/>
</dbReference>
<proteinExistence type="predicted"/>